<dbReference type="EMBL" id="CP059319">
    <property type="protein sequence ID" value="QTH19750.1"/>
    <property type="molecule type" value="Genomic_DNA"/>
</dbReference>
<gene>
    <name evidence="1" type="ORF">HRJ34_15385</name>
</gene>
<name>A0A975D118_9SPHN</name>
<reference evidence="1" key="1">
    <citation type="submission" date="2020-07" db="EMBL/GenBank/DDBJ databases">
        <authorList>
            <person name="Camacho E."/>
        </authorList>
    </citation>
    <scope>NUCLEOTIDE SEQUENCE</scope>
    <source>
        <strain evidence="1">MPO218</strain>
    </source>
</reference>
<dbReference type="Proteomes" id="UP000664914">
    <property type="component" value="Chromosome"/>
</dbReference>
<reference evidence="1" key="2">
    <citation type="submission" date="2021-04" db="EMBL/GenBank/DDBJ databases">
        <title>Isolation and genomic analysis of the ibuprofen-degrading bacterium Sphingomonas strain MPO218.</title>
        <authorList>
            <person name="Aulestia M."/>
            <person name="Flores A."/>
            <person name="Mangas E.L."/>
            <person name="Perez-Pulido A.J."/>
            <person name="Santero E."/>
            <person name="Camacho E.M."/>
        </authorList>
    </citation>
    <scope>NUCLEOTIDE SEQUENCE</scope>
    <source>
        <strain evidence="1">MPO218</strain>
    </source>
</reference>
<evidence type="ECO:0000313" key="2">
    <source>
        <dbReference type="Proteomes" id="UP000664914"/>
    </source>
</evidence>
<organism evidence="1 2">
    <name type="scientific">Rhizorhabdus wittichii</name>
    <dbReference type="NCBI Taxonomy" id="160791"/>
    <lineage>
        <taxon>Bacteria</taxon>
        <taxon>Pseudomonadati</taxon>
        <taxon>Pseudomonadota</taxon>
        <taxon>Alphaproteobacteria</taxon>
        <taxon>Sphingomonadales</taxon>
        <taxon>Sphingomonadaceae</taxon>
        <taxon>Rhizorhabdus</taxon>
    </lineage>
</organism>
<proteinExistence type="predicted"/>
<protein>
    <submittedName>
        <fullName evidence="1">Uncharacterized protein</fullName>
    </submittedName>
</protein>
<dbReference type="RefSeq" id="WP_208631717.1">
    <property type="nucleotide sequence ID" value="NZ_CP059319.1"/>
</dbReference>
<evidence type="ECO:0000313" key="1">
    <source>
        <dbReference type="EMBL" id="QTH19750.1"/>
    </source>
</evidence>
<dbReference type="AlphaFoldDB" id="A0A975D118"/>
<sequence>MIRDIEQAHAALADAIWWLKGFAAARPASIDEGAGEHRQMEARLQDVRNWLHSLTTGSFRRLGDEKAIVMTYAEFERFVDAARPAATWDDLKLASDTAKTILDAYRDEATRSRGLEIPF</sequence>
<accession>A0A975D118</accession>